<protein>
    <submittedName>
        <fullName evidence="1">Uncharacterized protein</fullName>
    </submittedName>
</protein>
<dbReference type="RefSeq" id="WP_256965554.1">
    <property type="nucleotide sequence ID" value="NZ_JAGJBZ010000001.1"/>
</dbReference>
<accession>A0ABU4KZI1</accession>
<name>A0ABU4KZI1_9ACTN</name>
<keyword evidence="2" id="KW-1185">Reference proteome</keyword>
<dbReference type="EMBL" id="JARAVY010000003">
    <property type="protein sequence ID" value="MDX2908748.1"/>
    <property type="molecule type" value="Genomic_DNA"/>
</dbReference>
<evidence type="ECO:0000313" key="2">
    <source>
        <dbReference type="Proteomes" id="UP001271723"/>
    </source>
</evidence>
<evidence type="ECO:0000313" key="1">
    <source>
        <dbReference type="EMBL" id="MDX2908748.1"/>
    </source>
</evidence>
<organism evidence="1 2">
    <name type="scientific">Streptomyces griseiscabiei</name>
    <dbReference type="NCBI Taxonomy" id="2993540"/>
    <lineage>
        <taxon>Bacteria</taxon>
        <taxon>Bacillati</taxon>
        <taxon>Actinomycetota</taxon>
        <taxon>Actinomycetes</taxon>
        <taxon>Kitasatosporales</taxon>
        <taxon>Streptomycetaceae</taxon>
        <taxon>Streptomyces</taxon>
    </lineage>
</organism>
<proteinExistence type="predicted"/>
<sequence>MPVMPHASESYQPRLGDTVEDVRRGKVGKVMGFEGPYVQLRPIGGGVEWDVALSGLRKLTLIEALSAGVAAANARSTGGQP</sequence>
<reference evidence="1 2" key="1">
    <citation type="journal article" date="2023" name="Microb. Genom.">
        <title>Mesoterricola silvestris gen. nov., sp. nov., Mesoterricola sediminis sp. nov., Geothrix oryzae sp. nov., Geothrix edaphica sp. nov., Geothrix rubra sp. nov., and Geothrix limicola sp. nov., six novel members of Acidobacteriota isolated from soils.</title>
        <authorList>
            <person name="Weisberg A.J."/>
            <person name="Pearce E."/>
            <person name="Kramer C.G."/>
            <person name="Chang J.H."/>
            <person name="Clarke C.R."/>
        </authorList>
    </citation>
    <scope>NUCLEOTIDE SEQUENCE [LARGE SCALE GENOMIC DNA]</scope>
    <source>
        <strain evidence="1 2">NRRL_B-2795</strain>
    </source>
</reference>
<comment type="caution">
    <text evidence="1">The sequence shown here is derived from an EMBL/GenBank/DDBJ whole genome shotgun (WGS) entry which is preliminary data.</text>
</comment>
<dbReference type="Proteomes" id="UP001271723">
    <property type="component" value="Unassembled WGS sequence"/>
</dbReference>
<gene>
    <name evidence="1" type="ORF">PV517_08545</name>
</gene>